<keyword evidence="6" id="KW-1185">Reference proteome</keyword>
<dbReference type="AlphaFoldDB" id="A0AA36DWD3"/>
<dbReference type="GO" id="GO:0030246">
    <property type="term" value="F:carbohydrate binding"/>
    <property type="evidence" value="ECO:0007669"/>
    <property type="project" value="UniProtKB-KW"/>
</dbReference>
<keyword evidence="3" id="KW-1133">Transmembrane helix</keyword>
<dbReference type="Gene3D" id="2.60.120.200">
    <property type="match status" value="1"/>
</dbReference>
<reference evidence="5" key="1">
    <citation type="submission" date="2023-04" db="EMBL/GenBank/DDBJ databases">
        <authorList>
            <person name="Vijverberg K."/>
            <person name="Xiong W."/>
            <person name="Schranz E."/>
        </authorList>
    </citation>
    <scope>NUCLEOTIDE SEQUENCE</scope>
</reference>
<comment type="similarity">
    <text evidence="1">Belongs to the leguminous lectin family.</text>
</comment>
<dbReference type="InterPro" id="IPR013320">
    <property type="entry name" value="ConA-like_dom_sf"/>
</dbReference>
<accession>A0AA36DWD3</accession>
<name>A0AA36DWD3_LACSI</name>
<dbReference type="InterPro" id="IPR050258">
    <property type="entry name" value="Leguminous_Lectin"/>
</dbReference>
<keyword evidence="2" id="KW-0430">Lectin</keyword>
<keyword evidence="3" id="KW-0472">Membrane</keyword>
<evidence type="ECO:0000259" key="4">
    <source>
        <dbReference type="Pfam" id="PF00139"/>
    </source>
</evidence>
<evidence type="ECO:0000256" key="2">
    <source>
        <dbReference type="ARBA" id="ARBA00022734"/>
    </source>
</evidence>
<dbReference type="InterPro" id="IPR001220">
    <property type="entry name" value="Legume_lectin_dom"/>
</dbReference>
<proteinExistence type="inferred from homology"/>
<evidence type="ECO:0000256" key="1">
    <source>
        <dbReference type="ARBA" id="ARBA00007606"/>
    </source>
</evidence>
<dbReference type="Pfam" id="PF00139">
    <property type="entry name" value="Lectin_legB"/>
    <property type="match status" value="1"/>
</dbReference>
<keyword evidence="3" id="KW-0812">Transmembrane</keyword>
<dbReference type="SUPFAM" id="SSF49899">
    <property type="entry name" value="Concanavalin A-like lectins/glucanases"/>
    <property type="match status" value="1"/>
</dbReference>
<feature type="domain" description="Legume lectin" evidence="4">
    <location>
        <begin position="115"/>
        <end position="305"/>
    </location>
</feature>
<dbReference type="PANTHER" id="PTHR32401:SF54">
    <property type="entry name" value="L-TYPE LECTIN-DOMAIN CONTAINING RECEPTOR KINASE S.4-LIKE"/>
    <property type="match status" value="1"/>
</dbReference>
<protein>
    <recommendedName>
        <fullName evidence="4">Legume lectin domain-containing protein</fullName>
    </recommendedName>
</protein>
<dbReference type="Proteomes" id="UP001177003">
    <property type="component" value="Chromosome 2"/>
</dbReference>
<evidence type="ECO:0000256" key="3">
    <source>
        <dbReference type="SAM" id="Phobius"/>
    </source>
</evidence>
<sequence length="391" mass="43805">MYNILFYYPYWHTRRSKINYQYTKYSENNPSALFDAKGTTYSSFSKIKNPALLGILYQFEKRNKEKTERFFAKSPLMMTWFSVLIVCLIILHATPTFSISLRFFSSNLPAETGHSLLGDAHFVDGGHAVQLSRTTPLSFGIMLHSSPYKFSSSTSFSSNFTFEIGNGVALVIIPADFPSKFARNMSSGLQDVNRFFGIEFDVNVCKISSSRVSNVSKNNNVLKSGVNLTSWVNYFAISNQLDVRVSKSGDSRPVEPLISHHINLGEMLNGEEVLLGLASINEKPEQITTVYSWNSDIKDIPKWMHSIPVFPLDSSTQHHDVKTYKKKVSFLSGFIVATGCGALAALALFFLWAFVADKQKAQGEPSVHPVDFKYEKIGVLEANNISESAMK</sequence>
<dbReference type="EMBL" id="OX465078">
    <property type="protein sequence ID" value="CAI9273658.1"/>
    <property type="molecule type" value="Genomic_DNA"/>
</dbReference>
<feature type="transmembrane region" description="Helical" evidence="3">
    <location>
        <begin position="70"/>
        <end position="93"/>
    </location>
</feature>
<gene>
    <name evidence="5" type="ORF">LSALG_LOCUS13790</name>
</gene>
<evidence type="ECO:0000313" key="6">
    <source>
        <dbReference type="Proteomes" id="UP001177003"/>
    </source>
</evidence>
<feature type="transmembrane region" description="Helical" evidence="3">
    <location>
        <begin position="330"/>
        <end position="355"/>
    </location>
</feature>
<organism evidence="5 6">
    <name type="scientific">Lactuca saligna</name>
    <name type="common">Willowleaf lettuce</name>
    <dbReference type="NCBI Taxonomy" id="75948"/>
    <lineage>
        <taxon>Eukaryota</taxon>
        <taxon>Viridiplantae</taxon>
        <taxon>Streptophyta</taxon>
        <taxon>Embryophyta</taxon>
        <taxon>Tracheophyta</taxon>
        <taxon>Spermatophyta</taxon>
        <taxon>Magnoliopsida</taxon>
        <taxon>eudicotyledons</taxon>
        <taxon>Gunneridae</taxon>
        <taxon>Pentapetalae</taxon>
        <taxon>asterids</taxon>
        <taxon>campanulids</taxon>
        <taxon>Asterales</taxon>
        <taxon>Asteraceae</taxon>
        <taxon>Cichorioideae</taxon>
        <taxon>Cichorieae</taxon>
        <taxon>Lactucinae</taxon>
        <taxon>Lactuca</taxon>
    </lineage>
</organism>
<evidence type="ECO:0000313" key="5">
    <source>
        <dbReference type="EMBL" id="CAI9273658.1"/>
    </source>
</evidence>
<dbReference type="PANTHER" id="PTHR32401">
    <property type="entry name" value="CONCANAVALIN A-LIKE LECTIN FAMILY PROTEIN"/>
    <property type="match status" value="1"/>
</dbReference>